<reference evidence="1" key="1">
    <citation type="submission" date="2022-09" db="EMBL/GenBank/DDBJ databases">
        <title>genome sequence of Deinococcus rubellus.</title>
        <authorList>
            <person name="Srinivasan S."/>
        </authorList>
    </citation>
    <scope>NUCLEOTIDE SEQUENCE</scope>
    <source>
        <strain evidence="1">Ant6</strain>
    </source>
</reference>
<accession>A0ABY5YCM9</accession>
<keyword evidence="2" id="KW-1185">Reference proteome</keyword>
<name>A0ABY5YCM9_9DEIO</name>
<evidence type="ECO:0000313" key="2">
    <source>
        <dbReference type="Proteomes" id="UP001060261"/>
    </source>
</evidence>
<dbReference type="RefSeq" id="WP_260559114.1">
    <property type="nucleotide sequence ID" value="NZ_BAABEC010000071.1"/>
</dbReference>
<organism evidence="1 2">
    <name type="scientific">Deinococcus rubellus</name>
    <dbReference type="NCBI Taxonomy" id="1889240"/>
    <lineage>
        <taxon>Bacteria</taxon>
        <taxon>Thermotogati</taxon>
        <taxon>Deinococcota</taxon>
        <taxon>Deinococci</taxon>
        <taxon>Deinococcales</taxon>
        <taxon>Deinococcaceae</taxon>
        <taxon>Deinococcus</taxon>
    </lineage>
</organism>
<sequence length="107" mass="11850">MASTNTDPDILVNPADSPCSKIRLRLWEADKWILDVYLSPDGKHKFMLGKAFPKLIKGDDYRAVSECLDLKKGGFSNSGGLNFVYDGRTLIFNFNSSGYAISRGGVR</sequence>
<proteinExistence type="predicted"/>
<gene>
    <name evidence="1" type="ORF">N0D28_08535</name>
</gene>
<evidence type="ECO:0000313" key="1">
    <source>
        <dbReference type="EMBL" id="UWX62819.1"/>
    </source>
</evidence>
<dbReference type="Proteomes" id="UP001060261">
    <property type="component" value="Chromosome"/>
</dbReference>
<protein>
    <submittedName>
        <fullName evidence="1">Uncharacterized protein</fullName>
    </submittedName>
</protein>
<dbReference type="EMBL" id="CP104213">
    <property type="protein sequence ID" value="UWX62819.1"/>
    <property type="molecule type" value="Genomic_DNA"/>
</dbReference>